<sequence length="200" mass="21716">MIRITALGLSLLVAAPAHAGDVGIRVVDASGAPLADAVVTIHPAAGVFSGPIRFPWKLAMVQRNISFEPSTLIVPAGATVPFPNEDKVRHHVYSFSKPARFEIKLFGRDETRSYTFKSPGAVALGCNIHDRMAGFIKVVDTPFAMKTDADGMSIIRSVTGGRARLTVWHPRMRARDNEVTFDIDVPASGDLTRRIQVALR</sequence>
<name>A0A2A4B266_9SPHN</name>
<gene>
    <name evidence="2" type="ORF">COC42_11935</name>
</gene>
<comment type="caution">
    <text evidence="2">The sequence shown here is derived from an EMBL/GenBank/DDBJ whole genome shotgun (WGS) entry which is preliminary data.</text>
</comment>
<protein>
    <submittedName>
        <fullName evidence="2">Methylamine utilization protein</fullName>
    </submittedName>
</protein>
<dbReference type="OrthoDB" id="9772097at2"/>
<dbReference type="AlphaFoldDB" id="A0A2A4B266"/>
<dbReference type="Gene3D" id="2.60.40.420">
    <property type="entry name" value="Cupredoxins - blue copper proteins"/>
    <property type="match status" value="1"/>
</dbReference>
<evidence type="ECO:0000256" key="1">
    <source>
        <dbReference type="SAM" id="SignalP"/>
    </source>
</evidence>
<accession>A0A2A4B266</accession>
<dbReference type="InterPro" id="IPR008972">
    <property type="entry name" value="Cupredoxin"/>
</dbReference>
<evidence type="ECO:0000313" key="3">
    <source>
        <dbReference type="Proteomes" id="UP000218366"/>
    </source>
</evidence>
<proteinExistence type="predicted"/>
<dbReference type="EMBL" id="NWMW01000002">
    <property type="protein sequence ID" value="PCD02170.1"/>
    <property type="molecule type" value="Genomic_DNA"/>
</dbReference>
<dbReference type="Proteomes" id="UP000218366">
    <property type="component" value="Unassembled WGS sequence"/>
</dbReference>
<evidence type="ECO:0000313" key="2">
    <source>
        <dbReference type="EMBL" id="PCD02170.1"/>
    </source>
</evidence>
<reference evidence="2 3" key="1">
    <citation type="submission" date="2017-09" db="EMBL/GenBank/DDBJ databases">
        <title>Sphingomonas spermidinifaciens 9NM-10, whole genome shotgun sequence.</title>
        <authorList>
            <person name="Feng G."/>
            <person name="Zhu H."/>
        </authorList>
    </citation>
    <scope>NUCLEOTIDE SEQUENCE [LARGE SCALE GENOMIC DNA]</scope>
    <source>
        <strain evidence="2 3">9NM-10</strain>
    </source>
</reference>
<feature type="signal peptide" evidence="1">
    <location>
        <begin position="1"/>
        <end position="19"/>
    </location>
</feature>
<organism evidence="2 3">
    <name type="scientific">Sphingomonas spermidinifaciens</name>
    <dbReference type="NCBI Taxonomy" id="1141889"/>
    <lineage>
        <taxon>Bacteria</taxon>
        <taxon>Pseudomonadati</taxon>
        <taxon>Pseudomonadota</taxon>
        <taxon>Alphaproteobacteria</taxon>
        <taxon>Sphingomonadales</taxon>
        <taxon>Sphingomonadaceae</taxon>
        <taxon>Sphingomonas</taxon>
    </lineage>
</organism>
<keyword evidence="1" id="KW-0732">Signal</keyword>
<dbReference type="SUPFAM" id="SSF49503">
    <property type="entry name" value="Cupredoxins"/>
    <property type="match status" value="1"/>
</dbReference>
<feature type="chain" id="PRO_5012742946" evidence="1">
    <location>
        <begin position="20"/>
        <end position="200"/>
    </location>
</feature>
<dbReference type="RefSeq" id="WP_096343548.1">
    <property type="nucleotide sequence ID" value="NZ_NWMW01000002.1"/>
</dbReference>
<keyword evidence="3" id="KW-1185">Reference proteome</keyword>